<proteinExistence type="predicted"/>
<evidence type="ECO:0000313" key="2">
    <source>
        <dbReference type="EnsemblPlants" id="Solyc10g018947.1.1.1"/>
    </source>
</evidence>
<dbReference type="EnsemblPlants" id="Solyc10g018947.1.1">
    <property type="protein sequence ID" value="Solyc10g018947.1.1.1"/>
    <property type="gene ID" value="Solyc10g018947.1"/>
</dbReference>
<reference evidence="2" key="1">
    <citation type="journal article" date="2012" name="Nature">
        <title>The tomato genome sequence provides insights into fleshy fruit evolution.</title>
        <authorList>
            <consortium name="Tomato Genome Consortium"/>
        </authorList>
    </citation>
    <scope>NUCLEOTIDE SEQUENCE [LARGE SCALE GENOMIC DNA]</scope>
    <source>
        <strain evidence="2">cv. Heinz 1706</strain>
    </source>
</reference>
<keyword evidence="3" id="KW-1185">Reference proteome</keyword>
<name>A0A3Q7IE82_SOLLC</name>
<dbReference type="AlphaFoldDB" id="A0A3Q7IE82"/>
<dbReference type="InterPro" id="IPR052694">
    <property type="entry name" value="Mt_uS3-like"/>
</dbReference>
<protein>
    <recommendedName>
        <fullName evidence="1">DUF8018 domain-containing protein</fullName>
    </recommendedName>
</protein>
<feature type="domain" description="DUF8018" evidence="1">
    <location>
        <begin position="4"/>
        <end position="52"/>
    </location>
</feature>
<evidence type="ECO:0000259" key="1">
    <source>
        <dbReference type="Pfam" id="PF26057"/>
    </source>
</evidence>
<dbReference type="PANTHER" id="PTHR35289">
    <property type="entry name" value="TRANSMEMBRANE PROTEIN"/>
    <property type="match status" value="1"/>
</dbReference>
<dbReference type="Proteomes" id="UP000004994">
    <property type="component" value="Chromosome 10"/>
</dbReference>
<sequence length="62" mass="7240">MYRVEIYIKDLLQVKFKILRIMVVLDLTRDWLGCGAWALENSCTTTGEHPLINSIPIFWISN</sequence>
<dbReference type="InterPro" id="IPR058331">
    <property type="entry name" value="DUF8018"/>
</dbReference>
<organism evidence="2">
    <name type="scientific">Solanum lycopersicum</name>
    <name type="common">Tomato</name>
    <name type="synonym">Lycopersicon esculentum</name>
    <dbReference type="NCBI Taxonomy" id="4081"/>
    <lineage>
        <taxon>Eukaryota</taxon>
        <taxon>Viridiplantae</taxon>
        <taxon>Streptophyta</taxon>
        <taxon>Embryophyta</taxon>
        <taxon>Tracheophyta</taxon>
        <taxon>Spermatophyta</taxon>
        <taxon>Magnoliopsida</taxon>
        <taxon>eudicotyledons</taxon>
        <taxon>Gunneridae</taxon>
        <taxon>Pentapetalae</taxon>
        <taxon>asterids</taxon>
        <taxon>lamiids</taxon>
        <taxon>Solanales</taxon>
        <taxon>Solanaceae</taxon>
        <taxon>Solanoideae</taxon>
        <taxon>Solaneae</taxon>
        <taxon>Solanum</taxon>
        <taxon>Solanum subgen. Lycopersicon</taxon>
    </lineage>
</organism>
<dbReference type="PANTHER" id="PTHR35289:SF1">
    <property type="entry name" value="ATP SYNTHASE 9 MITOCHONDRIAL-RELATED"/>
    <property type="match status" value="1"/>
</dbReference>
<reference evidence="2" key="2">
    <citation type="submission" date="2019-01" db="UniProtKB">
        <authorList>
            <consortium name="EnsemblPlants"/>
        </authorList>
    </citation>
    <scope>IDENTIFICATION</scope>
    <source>
        <strain evidence="2">cv. Heinz 1706</strain>
    </source>
</reference>
<dbReference type="InParanoid" id="A0A3Q7IE82"/>
<dbReference type="Gramene" id="Solyc10g018947.1.1">
    <property type="protein sequence ID" value="Solyc10g018947.1.1.1"/>
    <property type="gene ID" value="Solyc10g018947.1"/>
</dbReference>
<dbReference type="Pfam" id="PF26057">
    <property type="entry name" value="DUF8018"/>
    <property type="match status" value="1"/>
</dbReference>
<accession>A0A3Q7IE82</accession>
<evidence type="ECO:0000313" key="3">
    <source>
        <dbReference type="Proteomes" id="UP000004994"/>
    </source>
</evidence>